<dbReference type="AlphaFoldDB" id="F8X2M5"/>
<comment type="caution">
    <text evidence="1">The sequence shown here is derived from an EMBL/GenBank/DDBJ whole genome shotgun (WGS) entry which is preliminary data.</text>
</comment>
<gene>
    <name evidence="1" type="ORF">HMPREF9456_02517</name>
</gene>
<dbReference type="STRING" id="742767.HMPREF9456_02517"/>
<evidence type="ECO:0000313" key="1">
    <source>
        <dbReference type="EMBL" id="EGK05715.1"/>
    </source>
</evidence>
<proteinExistence type="predicted"/>
<accession>F8X2M5</accession>
<evidence type="ECO:0000313" key="2">
    <source>
        <dbReference type="Proteomes" id="UP000006420"/>
    </source>
</evidence>
<name>F8X2M5_9BACT</name>
<dbReference type="HOGENOM" id="CLU_876423_0_0_10"/>
<reference evidence="1 2" key="1">
    <citation type="submission" date="2011-04" db="EMBL/GenBank/DDBJ databases">
        <title>The Genome Sequence of Dysgonomonas mossii DSM 22836.</title>
        <authorList>
            <consortium name="The Broad Institute Genome Sequencing Platform"/>
            <person name="Earl A."/>
            <person name="Ward D."/>
            <person name="Feldgarden M."/>
            <person name="Gevers D."/>
            <person name="Pudlo N."/>
            <person name="Martens E."/>
            <person name="Allen-Vercoe E."/>
            <person name="Young S.K."/>
            <person name="Zeng Q."/>
            <person name="Gargeya S."/>
            <person name="Fitzgerald M."/>
            <person name="Haas B."/>
            <person name="Abouelleil A."/>
            <person name="Alvarado L."/>
            <person name="Arachchi H.M."/>
            <person name="Berlin A."/>
            <person name="Brown A."/>
            <person name="Chapman S.B."/>
            <person name="Chen Z."/>
            <person name="Dunbar C."/>
            <person name="Freedman E."/>
            <person name="Gearin G."/>
            <person name="Gellesch M."/>
            <person name="Goldberg J."/>
            <person name="Griggs A."/>
            <person name="Gujja S."/>
            <person name="Heiman D."/>
            <person name="Howarth C."/>
            <person name="Larson L."/>
            <person name="Lui A."/>
            <person name="MacDonald P.J.P."/>
            <person name="Mehta T."/>
            <person name="Montmayeur A."/>
            <person name="Murphy C."/>
            <person name="Neiman D."/>
            <person name="Pearson M."/>
            <person name="Priest M."/>
            <person name="Roberts A."/>
            <person name="Saif S."/>
            <person name="Shea T."/>
            <person name="Shenoy N."/>
            <person name="Sisk P."/>
            <person name="Stolte C."/>
            <person name="Sykes S."/>
            <person name="Yandava C."/>
            <person name="Wortman J."/>
            <person name="Nusbaum C."/>
            <person name="Birren B."/>
        </authorList>
    </citation>
    <scope>NUCLEOTIDE SEQUENCE [LARGE SCALE GENOMIC DNA]</scope>
    <source>
        <strain evidence="1 2">DSM 22836</strain>
    </source>
</reference>
<dbReference type="OrthoDB" id="997384at2"/>
<protein>
    <submittedName>
        <fullName evidence="1">Uncharacterized protein</fullName>
    </submittedName>
</protein>
<dbReference type="EMBL" id="ADLW01000013">
    <property type="protein sequence ID" value="EGK05715.1"/>
    <property type="molecule type" value="Genomic_DNA"/>
</dbReference>
<sequence>MKIIILLIVSLSVLYVHGQVGIKTQNPKGALHIDGAANNPQSGTIQEAQKKDDLSVNSSLGSMTVGVGAIPEDNSNLQLQLGGVKSAFLPNRIALKSVTDNITVANPVAGMIVYNTTNNPGIGLEPGLYTFFNNKWNEIQTKEVASVIERRDLWVASGNRVQPETNSKAHERPARSRILLWADPATGKTNEPFITLPETGSYVFSFRLYMDQSANAASNRYRGLLYLWALKGDNNFTPADNLPSNVTLEDGAEINMTAYPTASQLTTTLTLTASGNKGDKISFRIGATTTSGIYTGYPRAAPLQITPMRTSLIFWKL</sequence>
<keyword evidence="2" id="KW-1185">Reference proteome</keyword>
<dbReference type="Proteomes" id="UP000006420">
    <property type="component" value="Unassembled WGS sequence"/>
</dbReference>
<organism evidence="1 2">
    <name type="scientific">Dysgonomonas mossii DSM 22836</name>
    <dbReference type="NCBI Taxonomy" id="742767"/>
    <lineage>
        <taxon>Bacteria</taxon>
        <taxon>Pseudomonadati</taxon>
        <taxon>Bacteroidota</taxon>
        <taxon>Bacteroidia</taxon>
        <taxon>Bacteroidales</taxon>
        <taxon>Dysgonomonadaceae</taxon>
        <taxon>Dysgonomonas</taxon>
    </lineage>
</organism>
<dbReference type="RefSeq" id="WP_006843882.1">
    <property type="nucleotide sequence ID" value="NZ_AQWJ01000006.1"/>
</dbReference>
<dbReference type="GeneID" id="78083143"/>